<evidence type="ECO:0000313" key="2">
    <source>
        <dbReference type="EMBL" id="KAK3943343.1"/>
    </source>
</evidence>
<feature type="compositionally biased region" description="Low complexity" evidence="1">
    <location>
        <begin position="48"/>
        <end position="62"/>
    </location>
</feature>
<dbReference type="EMBL" id="MU853766">
    <property type="protein sequence ID" value="KAK3943343.1"/>
    <property type="molecule type" value="Genomic_DNA"/>
</dbReference>
<feature type="region of interest" description="Disordered" evidence="1">
    <location>
        <begin position="173"/>
        <end position="193"/>
    </location>
</feature>
<evidence type="ECO:0000313" key="3">
    <source>
        <dbReference type="Proteomes" id="UP001303473"/>
    </source>
</evidence>
<feature type="region of interest" description="Disordered" evidence="1">
    <location>
        <begin position="225"/>
        <end position="255"/>
    </location>
</feature>
<dbReference type="AlphaFoldDB" id="A0AAN6NFR8"/>
<reference evidence="3" key="1">
    <citation type="journal article" date="2023" name="Mol. Phylogenet. Evol.">
        <title>Genome-scale phylogeny and comparative genomics of the fungal order Sordariales.</title>
        <authorList>
            <person name="Hensen N."/>
            <person name="Bonometti L."/>
            <person name="Westerberg I."/>
            <person name="Brannstrom I.O."/>
            <person name="Guillou S."/>
            <person name="Cros-Aarteil S."/>
            <person name="Calhoun S."/>
            <person name="Haridas S."/>
            <person name="Kuo A."/>
            <person name="Mondo S."/>
            <person name="Pangilinan J."/>
            <person name="Riley R."/>
            <person name="LaButti K."/>
            <person name="Andreopoulos B."/>
            <person name="Lipzen A."/>
            <person name="Chen C."/>
            <person name="Yan M."/>
            <person name="Daum C."/>
            <person name="Ng V."/>
            <person name="Clum A."/>
            <person name="Steindorff A."/>
            <person name="Ohm R.A."/>
            <person name="Martin F."/>
            <person name="Silar P."/>
            <person name="Natvig D.O."/>
            <person name="Lalanne C."/>
            <person name="Gautier V."/>
            <person name="Ament-Velasquez S.L."/>
            <person name="Kruys A."/>
            <person name="Hutchinson M.I."/>
            <person name="Powell A.J."/>
            <person name="Barry K."/>
            <person name="Miller A.N."/>
            <person name="Grigoriev I.V."/>
            <person name="Debuchy R."/>
            <person name="Gladieux P."/>
            <person name="Hiltunen Thoren M."/>
            <person name="Johannesson H."/>
        </authorList>
    </citation>
    <scope>NUCLEOTIDE SEQUENCE [LARGE SCALE GENOMIC DNA]</scope>
    <source>
        <strain evidence="3">CBS 340.73</strain>
    </source>
</reference>
<evidence type="ECO:0000256" key="1">
    <source>
        <dbReference type="SAM" id="MobiDB-lite"/>
    </source>
</evidence>
<organism evidence="2 3">
    <name type="scientific">Diplogelasinospora grovesii</name>
    <dbReference type="NCBI Taxonomy" id="303347"/>
    <lineage>
        <taxon>Eukaryota</taxon>
        <taxon>Fungi</taxon>
        <taxon>Dikarya</taxon>
        <taxon>Ascomycota</taxon>
        <taxon>Pezizomycotina</taxon>
        <taxon>Sordariomycetes</taxon>
        <taxon>Sordariomycetidae</taxon>
        <taxon>Sordariales</taxon>
        <taxon>Diplogelasinosporaceae</taxon>
        <taxon>Diplogelasinospora</taxon>
    </lineage>
</organism>
<name>A0AAN6NFR8_9PEZI</name>
<feature type="region of interest" description="Disordered" evidence="1">
    <location>
        <begin position="43"/>
        <end position="62"/>
    </location>
</feature>
<feature type="compositionally biased region" description="Low complexity" evidence="1">
    <location>
        <begin position="241"/>
        <end position="250"/>
    </location>
</feature>
<gene>
    <name evidence="2" type="ORF">QBC46DRAFT_351513</name>
</gene>
<accession>A0AAN6NFR8</accession>
<keyword evidence="3" id="KW-1185">Reference proteome</keyword>
<sequence>MDRQDGVQMSSANVLEDIFKTLQRLETRLDGQNTRLGAIELSIRSGATSPTTTSGRSFSTGSDRMQMHHLHKYEEPTSPLTPPSSSQSAAQSPASLYKKSIAELRRRFEFIDSQSELNFPVSPMQSNCPVPWRRTTVDTDATSQHVSGDGVREDGWEDDLVYTESAYSRPLSRFDFDNPVEMPGRPLAPPDADVGQREAYHYQNELPGEPQATSIAVSSFSARSISPAVQDDSQNSEHARGSSIHSSSTSHSRRPHERVEMAFIACENFKASLRSSLSFRSSERRAARDERLRLAELAKPDAAAPTTAALEQGSGGKIATLESFFLRLVQEIGNRWFGKVDILVA</sequence>
<feature type="region of interest" description="Disordered" evidence="1">
    <location>
        <begin position="74"/>
        <end position="94"/>
    </location>
</feature>
<dbReference type="Proteomes" id="UP001303473">
    <property type="component" value="Unassembled WGS sequence"/>
</dbReference>
<comment type="caution">
    <text evidence="2">The sequence shown here is derived from an EMBL/GenBank/DDBJ whole genome shotgun (WGS) entry which is preliminary data.</text>
</comment>
<protein>
    <submittedName>
        <fullName evidence="2">Uncharacterized protein</fullName>
    </submittedName>
</protein>
<feature type="compositionally biased region" description="Low complexity" evidence="1">
    <location>
        <begin position="83"/>
        <end position="94"/>
    </location>
</feature>
<proteinExistence type="predicted"/>